<evidence type="ECO:0000313" key="1">
    <source>
        <dbReference type="EMBL" id="MBX67715.1"/>
    </source>
</evidence>
<reference evidence="1" key="1">
    <citation type="submission" date="2018-02" db="EMBL/GenBank/DDBJ databases">
        <title>Rhizophora mucronata_Transcriptome.</title>
        <authorList>
            <person name="Meera S.P."/>
            <person name="Sreeshan A."/>
            <person name="Augustine A."/>
        </authorList>
    </citation>
    <scope>NUCLEOTIDE SEQUENCE</scope>
    <source>
        <tissue evidence="1">Leaf</tissue>
    </source>
</reference>
<organism evidence="1">
    <name type="scientific">Rhizophora mucronata</name>
    <name type="common">Asiatic mangrove</name>
    <dbReference type="NCBI Taxonomy" id="61149"/>
    <lineage>
        <taxon>Eukaryota</taxon>
        <taxon>Viridiplantae</taxon>
        <taxon>Streptophyta</taxon>
        <taxon>Embryophyta</taxon>
        <taxon>Tracheophyta</taxon>
        <taxon>Spermatophyta</taxon>
        <taxon>Magnoliopsida</taxon>
        <taxon>eudicotyledons</taxon>
        <taxon>Gunneridae</taxon>
        <taxon>Pentapetalae</taxon>
        <taxon>rosids</taxon>
        <taxon>fabids</taxon>
        <taxon>Malpighiales</taxon>
        <taxon>Rhizophoraceae</taxon>
        <taxon>Rhizophora</taxon>
    </lineage>
</organism>
<accession>A0A2P2QLE5</accession>
<sequence length="15" mass="1844">MYYWQTKDTLLPTSP</sequence>
<dbReference type="EMBL" id="GGEC01087231">
    <property type="protein sequence ID" value="MBX67715.1"/>
    <property type="molecule type" value="Transcribed_RNA"/>
</dbReference>
<protein>
    <submittedName>
        <fullName evidence="1">Uncharacterized protein</fullName>
    </submittedName>
</protein>
<name>A0A2P2QLE5_RHIMU</name>
<proteinExistence type="predicted"/>